<evidence type="ECO:0000313" key="2">
    <source>
        <dbReference type="EMBL" id="RBA37058.1"/>
    </source>
</evidence>
<feature type="compositionally biased region" description="Acidic residues" evidence="1">
    <location>
        <begin position="162"/>
        <end position="186"/>
    </location>
</feature>
<evidence type="ECO:0000256" key="1">
    <source>
        <dbReference type="SAM" id="MobiDB-lite"/>
    </source>
</evidence>
<dbReference type="EMBL" id="QNTT01000016">
    <property type="protein sequence ID" value="RBA37058.1"/>
    <property type="molecule type" value="Genomic_DNA"/>
</dbReference>
<protein>
    <submittedName>
        <fullName evidence="2">Uncharacterized protein</fullName>
    </submittedName>
</protein>
<evidence type="ECO:0000313" key="3">
    <source>
        <dbReference type="Proteomes" id="UP000252187"/>
    </source>
</evidence>
<proteinExistence type="predicted"/>
<gene>
    <name evidence="2" type="ORF">DQ226_07820</name>
</gene>
<reference evidence="2 3" key="1">
    <citation type="submission" date="2018-06" db="EMBL/GenBank/DDBJ databases">
        <title>Whole genome sequencing of four bacterial strains from South Shetland trench revealing bio-synthetic gene clusters.</title>
        <authorList>
            <person name="Abdel-Mageed W.M."/>
            <person name="Lehri B."/>
            <person name="Jarmusch S.A."/>
            <person name="Miranda K."/>
            <person name="Goodfellow M."/>
            <person name="Jaspars M."/>
            <person name="Karlyshev A.V."/>
        </authorList>
    </citation>
    <scope>NUCLEOTIDE SEQUENCE [LARGE SCALE GENOMIC DNA]</scope>
    <source>
        <strain evidence="2 3">SST1</strain>
    </source>
</reference>
<accession>A0A365PAR8</accession>
<dbReference type="AlphaFoldDB" id="A0A365PAR8"/>
<dbReference type="Proteomes" id="UP000252187">
    <property type="component" value="Unassembled WGS sequence"/>
</dbReference>
<organism evidence="2 3">
    <name type="scientific">Dietzia maris</name>
    <dbReference type="NCBI Taxonomy" id="37915"/>
    <lineage>
        <taxon>Bacteria</taxon>
        <taxon>Bacillati</taxon>
        <taxon>Actinomycetota</taxon>
        <taxon>Actinomycetes</taxon>
        <taxon>Mycobacteriales</taxon>
        <taxon>Dietziaceae</taxon>
        <taxon>Dietzia</taxon>
    </lineage>
</organism>
<sequence>MPRTPRSARPPVRFPDPWLPVLAPARGPTAVAMYLRAHLYGAAVGRSVLDRCISAVDPEDRVRLVPLRREFEEEIDTAARLLAVLSPLGAPGRRLVRWSAAVSLTALPVGTVVRDPLARLAVLEALRTLVVAKRSMWELLAASWVADGPASAAGRSGAEPDVSNDDNCDDDDSSDDEDSGDDDEPGGPDTGRLLLGLAEQARSQEDLLEQLRRAYGLAVFE</sequence>
<feature type="region of interest" description="Disordered" evidence="1">
    <location>
        <begin position="150"/>
        <end position="195"/>
    </location>
</feature>
<name>A0A365PAR8_9ACTN</name>
<comment type="caution">
    <text evidence="2">The sequence shown here is derived from an EMBL/GenBank/DDBJ whole genome shotgun (WGS) entry which is preliminary data.</text>
</comment>